<feature type="region of interest" description="Disordered" evidence="1">
    <location>
        <begin position="84"/>
        <end position="103"/>
    </location>
</feature>
<keyword evidence="2" id="KW-0812">Transmembrane</keyword>
<evidence type="ECO:0000313" key="3">
    <source>
        <dbReference type="EMBL" id="KGJ75693.1"/>
    </source>
</evidence>
<feature type="transmembrane region" description="Helical" evidence="2">
    <location>
        <begin position="32"/>
        <end position="51"/>
    </location>
</feature>
<dbReference type="EMBL" id="JPXF01000034">
    <property type="protein sequence ID" value="KGJ75693.1"/>
    <property type="molecule type" value="Genomic_DNA"/>
</dbReference>
<reference evidence="3 5" key="1">
    <citation type="submission" date="2014-08" db="EMBL/GenBank/DDBJ databases">
        <authorList>
            <person name="Sisinthy S."/>
        </authorList>
    </citation>
    <scope>NUCLEOTIDE SEQUENCE [LARGE SCALE GENOMIC DNA]</scope>
    <source>
        <strain evidence="3 5">RuG17</strain>
    </source>
</reference>
<dbReference type="OrthoDB" id="5121467at2"/>
<evidence type="ECO:0000313" key="5">
    <source>
        <dbReference type="Proteomes" id="UP000029864"/>
    </source>
</evidence>
<accession>A0A099JDX9</accession>
<name>A0A099JDX9_9MICO</name>
<dbReference type="Proteomes" id="UP000029864">
    <property type="component" value="Unassembled WGS sequence"/>
</dbReference>
<gene>
    <name evidence="4" type="ORF">BJ997_001695</name>
    <name evidence="3" type="ORF">GY21_09630</name>
</gene>
<dbReference type="EMBL" id="JACHBQ010000001">
    <property type="protein sequence ID" value="MBB5641147.1"/>
    <property type="molecule type" value="Genomic_DNA"/>
</dbReference>
<proteinExistence type="predicted"/>
<evidence type="ECO:0000313" key="4">
    <source>
        <dbReference type="EMBL" id="MBB5641147.1"/>
    </source>
</evidence>
<dbReference type="Pfam" id="PF19950">
    <property type="entry name" value="DUF6412"/>
    <property type="match status" value="1"/>
</dbReference>
<dbReference type="Proteomes" id="UP000561726">
    <property type="component" value="Unassembled WGS sequence"/>
</dbReference>
<sequence length="103" mass="10141">MRRLGVPLLQCLSVVLALGAASLETASGGGDGALLAVFALLAVATVAAASVREVLGTLVALLLGSVRPQPLAAPELALSIRQSVPDAPGKPQARAPGRALAVA</sequence>
<evidence type="ECO:0000256" key="2">
    <source>
        <dbReference type="SAM" id="Phobius"/>
    </source>
</evidence>
<dbReference type="InterPro" id="IPR045635">
    <property type="entry name" value="DUF6412"/>
</dbReference>
<evidence type="ECO:0000313" key="6">
    <source>
        <dbReference type="Proteomes" id="UP000561726"/>
    </source>
</evidence>
<keyword evidence="2" id="KW-1133">Transmembrane helix</keyword>
<organism evidence="3 5">
    <name type="scientific">Cryobacterium roopkundense</name>
    <dbReference type="NCBI Taxonomy" id="1001240"/>
    <lineage>
        <taxon>Bacteria</taxon>
        <taxon>Bacillati</taxon>
        <taxon>Actinomycetota</taxon>
        <taxon>Actinomycetes</taxon>
        <taxon>Micrococcales</taxon>
        <taxon>Microbacteriaceae</taxon>
        <taxon>Cryobacterium</taxon>
    </lineage>
</organism>
<evidence type="ECO:0000256" key="1">
    <source>
        <dbReference type="SAM" id="MobiDB-lite"/>
    </source>
</evidence>
<reference evidence="4 6" key="2">
    <citation type="submission" date="2020-08" db="EMBL/GenBank/DDBJ databases">
        <title>Sequencing the genomes of 1000 actinobacteria strains.</title>
        <authorList>
            <person name="Klenk H.-P."/>
        </authorList>
    </citation>
    <scope>NUCLEOTIDE SEQUENCE [LARGE SCALE GENOMIC DNA]</scope>
    <source>
        <strain evidence="4 6">DSM 21065</strain>
    </source>
</reference>
<keyword evidence="2" id="KW-0472">Membrane</keyword>
<keyword evidence="5" id="KW-1185">Reference proteome</keyword>
<dbReference type="RefSeq" id="WP_035836513.1">
    <property type="nucleotide sequence ID" value="NZ_JACHBQ010000001.1"/>
</dbReference>
<comment type="caution">
    <text evidence="3">The sequence shown here is derived from an EMBL/GenBank/DDBJ whole genome shotgun (WGS) entry which is preliminary data.</text>
</comment>
<protein>
    <submittedName>
        <fullName evidence="3">Uncharacterized protein</fullName>
    </submittedName>
</protein>
<dbReference type="AlphaFoldDB" id="A0A099JDX9"/>